<sequence>MPGRCHNPWVTDKTRSRRGRPRDPDLEDRVYDAVLEVYWEKGWSGFTLDAVARRASVGRAALYRRWESKGALVVDALDARSPLATPIDLGNLRADLVELAVQLLQGYRGTAGLVSLRVALDARVHPDLLGHMIDTLNRSRLVAARLIVHRAQKRGELPESADTTRILELVTGAVLSHVIFSHHTDADRGDTEDRVYAESLVDAVLGGV</sequence>
<dbReference type="GO" id="GO:0003700">
    <property type="term" value="F:DNA-binding transcription factor activity"/>
    <property type="evidence" value="ECO:0007669"/>
    <property type="project" value="TreeGrafter"/>
</dbReference>
<evidence type="ECO:0000259" key="6">
    <source>
        <dbReference type="PROSITE" id="PS50977"/>
    </source>
</evidence>
<dbReference type="InterPro" id="IPR036271">
    <property type="entry name" value="Tet_transcr_reg_TetR-rel_C_sf"/>
</dbReference>
<dbReference type="Pfam" id="PF00440">
    <property type="entry name" value="TetR_N"/>
    <property type="match status" value="1"/>
</dbReference>
<keyword evidence="2 4" id="KW-0238">DNA-binding</keyword>
<dbReference type="InterPro" id="IPR011075">
    <property type="entry name" value="TetR_C"/>
</dbReference>
<dbReference type="InterPro" id="IPR009057">
    <property type="entry name" value="Homeodomain-like_sf"/>
</dbReference>
<reference evidence="7 8" key="1">
    <citation type="journal article" date="2016" name="Genome Announc.">
        <title>Complete Genome and Plasmid Sequences for Rhodococcus fascians D188 and Draft Sequences for Rhodococcus Isolates PBTS 1 and PBTS 2.</title>
        <authorList>
            <person name="Stamler R.A."/>
            <person name="Vereecke D."/>
            <person name="Zhang Y."/>
            <person name="Schilkey F."/>
            <person name="Devitt N."/>
            <person name="Randall J.J."/>
        </authorList>
    </citation>
    <scope>NUCLEOTIDE SEQUENCE [LARGE SCALE GENOMIC DNA]</scope>
    <source>
        <strain evidence="7 8">PBTS2</strain>
    </source>
</reference>
<dbReference type="OrthoDB" id="9796019at2"/>
<dbReference type="EMBL" id="CP015220">
    <property type="protein sequence ID" value="AMY22540.1"/>
    <property type="molecule type" value="Genomic_DNA"/>
</dbReference>
<keyword evidence="3" id="KW-0804">Transcription</keyword>
<evidence type="ECO:0000256" key="5">
    <source>
        <dbReference type="SAM" id="MobiDB-lite"/>
    </source>
</evidence>
<dbReference type="PROSITE" id="PS50977">
    <property type="entry name" value="HTH_TETR_2"/>
    <property type="match status" value="1"/>
</dbReference>
<dbReference type="PRINTS" id="PR00455">
    <property type="entry name" value="HTHTETR"/>
</dbReference>
<evidence type="ECO:0000313" key="8">
    <source>
        <dbReference type="Proteomes" id="UP000076038"/>
    </source>
</evidence>
<feature type="domain" description="HTH tetR-type" evidence="6">
    <location>
        <begin position="24"/>
        <end position="84"/>
    </location>
</feature>
<dbReference type="GO" id="GO:0000976">
    <property type="term" value="F:transcription cis-regulatory region binding"/>
    <property type="evidence" value="ECO:0007669"/>
    <property type="project" value="TreeGrafter"/>
</dbReference>
<organism evidence="7 8">
    <name type="scientific">Rhodococcoides fascians</name>
    <name type="common">Rhodococcus fascians</name>
    <dbReference type="NCBI Taxonomy" id="1828"/>
    <lineage>
        <taxon>Bacteria</taxon>
        <taxon>Bacillati</taxon>
        <taxon>Actinomycetota</taxon>
        <taxon>Actinomycetes</taxon>
        <taxon>Mycobacteriales</taxon>
        <taxon>Nocardiaceae</taxon>
        <taxon>Rhodococcoides</taxon>
    </lineage>
</organism>
<feature type="region of interest" description="Disordered" evidence="5">
    <location>
        <begin position="1"/>
        <end position="23"/>
    </location>
</feature>
<proteinExistence type="predicted"/>
<dbReference type="Gene3D" id="1.10.10.60">
    <property type="entry name" value="Homeodomain-like"/>
    <property type="match status" value="1"/>
</dbReference>
<evidence type="ECO:0000313" key="7">
    <source>
        <dbReference type="EMBL" id="AMY22540.1"/>
    </source>
</evidence>
<feature type="DNA-binding region" description="H-T-H motif" evidence="4">
    <location>
        <begin position="47"/>
        <end position="66"/>
    </location>
</feature>
<keyword evidence="8" id="KW-1185">Reference proteome</keyword>
<name>A0A143QHN3_RHOFA</name>
<dbReference type="Pfam" id="PF16859">
    <property type="entry name" value="TetR_C_11"/>
    <property type="match status" value="1"/>
</dbReference>
<dbReference type="AlphaFoldDB" id="A0A143QHN3"/>
<dbReference type="InterPro" id="IPR001647">
    <property type="entry name" value="HTH_TetR"/>
</dbReference>
<keyword evidence="1" id="KW-0805">Transcription regulation</keyword>
<accession>A0A143QHN3</accession>
<dbReference type="PATRIC" id="fig|1653479.3.peg.1245"/>
<dbReference type="KEGG" id="rhs:A3Q41_01229"/>
<dbReference type="SUPFAM" id="SSF48498">
    <property type="entry name" value="Tetracyclin repressor-like, C-terminal domain"/>
    <property type="match status" value="1"/>
</dbReference>
<dbReference type="Gene3D" id="1.10.357.10">
    <property type="entry name" value="Tetracycline Repressor, domain 2"/>
    <property type="match status" value="1"/>
</dbReference>
<gene>
    <name evidence="7" type="ORF">A3Q41_01229</name>
</gene>
<evidence type="ECO:0000256" key="2">
    <source>
        <dbReference type="ARBA" id="ARBA00023125"/>
    </source>
</evidence>
<dbReference type="PANTHER" id="PTHR30055">
    <property type="entry name" value="HTH-TYPE TRANSCRIPTIONAL REGULATOR RUTR"/>
    <property type="match status" value="1"/>
</dbReference>
<dbReference type="SUPFAM" id="SSF46689">
    <property type="entry name" value="Homeodomain-like"/>
    <property type="match status" value="1"/>
</dbReference>
<reference evidence="8" key="2">
    <citation type="submission" date="2016-04" db="EMBL/GenBank/DDBJ databases">
        <title>Complete Genome and Plasmid Sequences for Rhodococcus fascians D188 and Draft Sequences for Rhodococcus spp. Isolates PBTS 1 and PBTS 2.</title>
        <authorList>
            <person name="Stamer R."/>
            <person name="Vereecke D."/>
            <person name="Zhang Y."/>
            <person name="Schilkey F."/>
            <person name="Devitt N."/>
            <person name="Randall J."/>
        </authorList>
    </citation>
    <scope>NUCLEOTIDE SEQUENCE [LARGE SCALE GENOMIC DNA]</scope>
    <source>
        <strain evidence="8">PBTS2</strain>
    </source>
</reference>
<evidence type="ECO:0000256" key="4">
    <source>
        <dbReference type="PROSITE-ProRule" id="PRU00335"/>
    </source>
</evidence>
<dbReference type="Proteomes" id="UP000076038">
    <property type="component" value="Chromosome"/>
</dbReference>
<dbReference type="PANTHER" id="PTHR30055:SF148">
    <property type="entry name" value="TETR-FAMILY TRANSCRIPTIONAL REGULATOR"/>
    <property type="match status" value="1"/>
</dbReference>
<dbReference type="InterPro" id="IPR050109">
    <property type="entry name" value="HTH-type_TetR-like_transc_reg"/>
</dbReference>
<evidence type="ECO:0000256" key="3">
    <source>
        <dbReference type="ARBA" id="ARBA00023163"/>
    </source>
</evidence>
<protein>
    <submittedName>
        <fullName evidence="7">Putative HTH-type transcriptional regulator</fullName>
    </submittedName>
</protein>
<evidence type="ECO:0000256" key="1">
    <source>
        <dbReference type="ARBA" id="ARBA00023015"/>
    </source>
</evidence>